<dbReference type="FunFam" id="3.40.1440.10:FF:000006">
    <property type="entry name" value="Structure-specific endonuclease subunit SLX1"/>
    <property type="match status" value="1"/>
</dbReference>
<evidence type="ECO:0000313" key="14">
    <source>
        <dbReference type="EMBL" id="KAK0510500.1"/>
    </source>
</evidence>
<dbReference type="PANTHER" id="PTHR20208">
    <property type="entry name" value="STRUCTURE-SPECIFIC ENDONUCLEASE SUBUNIT SLX1"/>
    <property type="match status" value="1"/>
</dbReference>
<dbReference type="Pfam" id="PF21202">
    <property type="entry name" value="SLX1_C"/>
    <property type="match status" value="1"/>
</dbReference>
<dbReference type="Proteomes" id="UP001166286">
    <property type="component" value="Unassembled WGS sequence"/>
</dbReference>
<keyword evidence="10 11" id="KW-0539">Nucleus</keyword>
<keyword evidence="7" id="KW-0862">Zinc</keyword>
<dbReference type="GO" id="GO:0008821">
    <property type="term" value="F:crossover junction DNA endonuclease activity"/>
    <property type="evidence" value="ECO:0007669"/>
    <property type="project" value="TreeGrafter"/>
</dbReference>
<protein>
    <recommendedName>
        <fullName evidence="13">GIY-YIG domain-containing protein</fullName>
    </recommendedName>
</protein>
<accession>A0AA39QYL2</accession>
<dbReference type="InterPro" id="IPR011011">
    <property type="entry name" value="Znf_FYVE_PHD"/>
</dbReference>
<evidence type="ECO:0000256" key="6">
    <source>
        <dbReference type="ARBA" id="ARBA00022801"/>
    </source>
</evidence>
<keyword evidence="15" id="KW-1185">Reference proteome</keyword>
<keyword evidence="2" id="KW-0479">Metal-binding</keyword>
<evidence type="ECO:0000256" key="5">
    <source>
        <dbReference type="ARBA" id="ARBA00022771"/>
    </source>
</evidence>
<evidence type="ECO:0000256" key="7">
    <source>
        <dbReference type="ARBA" id="ARBA00022833"/>
    </source>
</evidence>
<dbReference type="Gene3D" id="3.40.1440.10">
    <property type="entry name" value="GIY-YIG endonuclease"/>
    <property type="match status" value="1"/>
</dbReference>
<evidence type="ECO:0000256" key="2">
    <source>
        <dbReference type="ARBA" id="ARBA00022723"/>
    </source>
</evidence>
<dbReference type="EMBL" id="JAFEKC020000015">
    <property type="protein sequence ID" value="KAK0510500.1"/>
    <property type="molecule type" value="Genomic_DNA"/>
</dbReference>
<dbReference type="InterPro" id="IPR048749">
    <property type="entry name" value="SLX1_C"/>
</dbReference>
<gene>
    <name evidence="14" type="ORF">JMJ35_006932</name>
</gene>
<keyword evidence="3 11" id="KW-0255">Endonuclease</keyword>
<dbReference type="GO" id="GO:0017108">
    <property type="term" value="F:5'-flap endonuclease activity"/>
    <property type="evidence" value="ECO:0007669"/>
    <property type="project" value="InterPro"/>
</dbReference>
<dbReference type="PROSITE" id="PS50164">
    <property type="entry name" value="GIY_YIG"/>
    <property type="match status" value="1"/>
</dbReference>
<evidence type="ECO:0000256" key="11">
    <source>
        <dbReference type="HAMAP-Rule" id="MF_03100"/>
    </source>
</evidence>
<dbReference type="SUPFAM" id="SSF57903">
    <property type="entry name" value="FYVE/PHD zinc finger"/>
    <property type="match status" value="1"/>
</dbReference>
<dbReference type="InterPro" id="IPR035901">
    <property type="entry name" value="GIY-YIG_endonuc_sf"/>
</dbReference>
<dbReference type="CDD" id="cd10455">
    <property type="entry name" value="GIY-YIG_SLX1"/>
    <property type="match status" value="1"/>
</dbReference>
<dbReference type="Gene3D" id="3.30.40.10">
    <property type="entry name" value="Zinc/RING finger domain, C3HC4 (zinc finger)"/>
    <property type="match status" value="1"/>
</dbReference>
<keyword evidence="9 11" id="KW-0234">DNA repair</keyword>
<comment type="caution">
    <text evidence="11">Lacks conserved residue(s) required for the propagation of feature annotation.</text>
</comment>
<dbReference type="SUPFAM" id="SSF82771">
    <property type="entry name" value="GIY-YIG endonuclease"/>
    <property type="match status" value="1"/>
</dbReference>
<comment type="similarity">
    <text evidence="11">Belongs to the SLX1 family.</text>
</comment>
<feature type="region of interest" description="Disordered" evidence="12">
    <location>
        <begin position="410"/>
        <end position="451"/>
    </location>
</feature>
<keyword evidence="8 11" id="KW-0233">DNA recombination</keyword>
<evidence type="ECO:0000256" key="4">
    <source>
        <dbReference type="ARBA" id="ARBA00022763"/>
    </source>
</evidence>
<keyword evidence="1 11" id="KW-0540">Nuclease</keyword>
<evidence type="ECO:0000256" key="10">
    <source>
        <dbReference type="ARBA" id="ARBA00023242"/>
    </source>
</evidence>
<name>A0AA39QYL2_9LECA</name>
<dbReference type="InterPro" id="IPR000305">
    <property type="entry name" value="GIY-YIG_endonuc"/>
</dbReference>
<comment type="function">
    <text evidence="11">Catalytic subunit of the SLX1-SLX4 structure-specific endonuclease that resolves DNA secondary structures generated during DNA repair and recombination. Has endonuclease activity towards branched DNA substrates, introducing single-strand cuts in duplex DNA close to junctions with ss-DNA.</text>
</comment>
<comment type="caution">
    <text evidence="14">The sequence shown here is derived from an EMBL/GenBank/DDBJ whole genome shotgun (WGS) entry which is preliminary data.</text>
</comment>
<proteinExistence type="inferred from homology"/>
<dbReference type="InterPro" id="IPR027520">
    <property type="entry name" value="Slx1"/>
</dbReference>
<feature type="domain" description="GIY-YIG" evidence="13">
    <location>
        <begin position="38"/>
        <end position="121"/>
    </location>
</feature>
<comment type="subcellular location">
    <subcellularLocation>
        <location evidence="11">Nucleus</location>
    </subcellularLocation>
</comment>
<dbReference type="SMART" id="SM00249">
    <property type="entry name" value="PHD"/>
    <property type="match status" value="1"/>
</dbReference>
<dbReference type="InterPro" id="IPR050381">
    <property type="entry name" value="SLX1_endonuclease"/>
</dbReference>
<dbReference type="HAMAP" id="MF_03100">
    <property type="entry name" value="Endonuc_su_Slx1"/>
    <property type="match status" value="1"/>
</dbReference>
<dbReference type="InterPro" id="IPR001965">
    <property type="entry name" value="Znf_PHD"/>
</dbReference>
<dbReference type="InterPro" id="IPR013083">
    <property type="entry name" value="Znf_RING/FYVE/PHD"/>
</dbReference>
<evidence type="ECO:0000256" key="8">
    <source>
        <dbReference type="ARBA" id="ARBA00023172"/>
    </source>
</evidence>
<evidence type="ECO:0000256" key="1">
    <source>
        <dbReference type="ARBA" id="ARBA00022722"/>
    </source>
</evidence>
<evidence type="ECO:0000256" key="12">
    <source>
        <dbReference type="SAM" id="MobiDB-lite"/>
    </source>
</evidence>
<keyword evidence="5" id="KW-0863">Zinc-finger</keyword>
<evidence type="ECO:0000256" key="9">
    <source>
        <dbReference type="ARBA" id="ARBA00023204"/>
    </source>
</evidence>
<sequence length="464" mass="51344">MNIDQQEPQRSPADVRAACLACSDSRNAYTMLMRPIPAFYCCYLLRSTKDRHASCYIGSTPNPVRRLAQHNGHSKGGAFRTRHKNLRPWDMICIVTGFPSMIAALQFEWAWDKPHITKKIPDKDRITFPDYKVKTVRRTGQKRRVPFCPPMSLSDHLSNLHLLLRVSAFRRWPLTVNFFSEDVYDTWQSCHRKADAIIRSGIKVVFDVNQAVDVSQTANLSASSQGNGKRRREATGQGGIMGIDVGYTYLEGPIEKSNFLLAESETINCSICGKEIGLETKLSLICPAEGCKAASHMLCLGNKFLHDEGASDSIVPTSGKCPECKSETLWVDLVKEMSLRIRGKKELAVLTKKLRGRKAKVPKLAKAGVSKAEVSESEDATDTDTDIGSLGAALLAADDEDDLLQDKWRFQENDDDDDLTSVTSAASGFSDGIDMPSPGKPSVAAPRLKTVIEDSEWDDAEVLD</sequence>
<keyword evidence="4 11" id="KW-0227">DNA damage</keyword>
<keyword evidence="6 11" id="KW-0378">Hydrolase</keyword>
<evidence type="ECO:0000313" key="15">
    <source>
        <dbReference type="Proteomes" id="UP001166286"/>
    </source>
</evidence>
<organism evidence="14 15">
    <name type="scientific">Cladonia borealis</name>
    <dbReference type="NCBI Taxonomy" id="184061"/>
    <lineage>
        <taxon>Eukaryota</taxon>
        <taxon>Fungi</taxon>
        <taxon>Dikarya</taxon>
        <taxon>Ascomycota</taxon>
        <taxon>Pezizomycotina</taxon>
        <taxon>Lecanoromycetes</taxon>
        <taxon>OSLEUM clade</taxon>
        <taxon>Lecanoromycetidae</taxon>
        <taxon>Lecanorales</taxon>
        <taxon>Lecanorineae</taxon>
        <taxon>Cladoniaceae</taxon>
        <taxon>Cladonia</taxon>
    </lineage>
</organism>
<dbReference type="GO" id="GO:0000724">
    <property type="term" value="P:double-strand break repair via homologous recombination"/>
    <property type="evidence" value="ECO:0007669"/>
    <property type="project" value="TreeGrafter"/>
</dbReference>
<comment type="cofactor">
    <cofactor evidence="11">
        <name>a divalent metal cation</name>
        <dbReference type="ChEBI" id="CHEBI:60240"/>
    </cofactor>
</comment>
<dbReference type="AlphaFoldDB" id="A0AA39QYL2"/>
<dbReference type="GO" id="GO:0033557">
    <property type="term" value="C:Slx1-Slx4 complex"/>
    <property type="evidence" value="ECO:0007669"/>
    <property type="project" value="UniProtKB-UniRule"/>
</dbReference>
<comment type="subunit">
    <text evidence="11">Forms a heterodimer with SLX4.</text>
</comment>
<reference evidence="14" key="1">
    <citation type="submission" date="2023-03" db="EMBL/GenBank/DDBJ databases">
        <title>Complete genome of Cladonia borealis.</title>
        <authorList>
            <person name="Park H."/>
        </authorList>
    </citation>
    <scope>NUCLEOTIDE SEQUENCE</scope>
    <source>
        <strain evidence="14">ANT050790</strain>
    </source>
</reference>
<dbReference type="PANTHER" id="PTHR20208:SF10">
    <property type="entry name" value="STRUCTURE-SPECIFIC ENDONUCLEASE SUBUNIT SLX1"/>
    <property type="match status" value="1"/>
</dbReference>
<dbReference type="GO" id="GO:0008270">
    <property type="term" value="F:zinc ion binding"/>
    <property type="evidence" value="ECO:0007669"/>
    <property type="project" value="UniProtKB-KW"/>
</dbReference>
<evidence type="ECO:0000259" key="13">
    <source>
        <dbReference type="PROSITE" id="PS50164"/>
    </source>
</evidence>
<dbReference type="Pfam" id="PF01541">
    <property type="entry name" value="GIY-YIG"/>
    <property type="match status" value="1"/>
</dbReference>
<evidence type="ECO:0000256" key="3">
    <source>
        <dbReference type="ARBA" id="ARBA00022759"/>
    </source>
</evidence>